<gene>
    <name evidence="2" type="ORF">ACFSYJ_32820</name>
</gene>
<protein>
    <submittedName>
        <fullName evidence="2">WXG100 family type VII secretion target</fullName>
    </submittedName>
</protein>
<organism evidence="2 3">
    <name type="scientific">Amycolatopsis samaneae</name>
    <dbReference type="NCBI Taxonomy" id="664691"/>
    <lineage>
        <taxon>Bacteria</taxon>
        <taxon>Bacillati</taxon>
        <taxon>Actinomycetota</taxon>
        <taxon>Actinomycetes</taxon>
        <taxon>Pseudonocardiales</taxon>
        <taxon>Pseudonocardiaceae</taxon>
        <taxon>Amycolatopsis</taxon>
    </lineage>
</organism>
<dbReference type="InterPro" id="IPR010310">
    <property type="entry name" value="T7SS_ESAT-6-like"/>
</dbReference>
<dbReference type="Pfam" id="PF06013">
    <property type="entry name" value="WXG100"/>
    <property type="match status" value="1"/>
</dbReference>
<dbReference type="InterPro" id="IPR036689">
    <property type="entry name" value="ESAT-6-like_sf"/>
</dbReference>
<evidence type="ECO:0000313" key="3">
    <source>
        <dbReference type="Proteomes" id="UP001597419"/>
    </source>
</evidence>
<sequence length="115" mass="12168">MSTSTSKTGLTPDQVKNVAKQHANVAAQIDGRLKALRTQIDAVVHGNRGQMIQALASAHQTWDADTAEIIKNLNIMAGDMQTAAKELFSQDESGAQDITKAASSGSENAFSGLNR</sequence>
<dbReference type="RefSeq" id="WP_345400186.1">
    <property type="nucleotide sequence ID" value="NZ_BAABHG010000011.1"/>
</dbReference>
<feature type="compositionally biased region" description="Polar residues" evidence="1">
    <location>
        <begin position="101"/>
        <end position="115"/>
    </location>
</feature>
<proteinExistence type="predicted"/>
<dbReference type="SUPFAM" id="SSF140453">
    <property type="entry name" value="EsxAB dimer-like"/>
    <property type="match status" value="1"/>
</dbReference>
<dbReference type="Proteomes" id="UP001597419">
    <property type="component" value="Unassembled WGS sequence"/>
</dbReference>
<comment type="caution">
    <text evidence="2">The sequence shown here is derived from an EMBL/GenBank/DDBJ whole genome shotgun (WGS) entry which is preliminary data.</text>
</comment>
<evidence type="ECO:0000313" key="2">
    <source>
        <dbReference type="EMBL" id="MFD2463435.1"/>
    </source>
</evidence>
<evidence type="ECO:0000256" key="1">
    <source>
        <dbReference type="SAM" id="MobiDB-lite"/>
    </source>
</evidence>
<feature type="region of interest" description="Disordered" evidence="1">
    <location>
        <begin position="91"/>
        <end position="115"/>
    </location>
</feature>
<dbReference type="EMBL" id="JBHUKU010000021">
    <property type="protein sequence ID" value="MFD2463435.1"/>
    <property type="molecule type" value="Genomic_DNA"/>
</dbReference>
<name>A0ABW5GRG6_9PSEU</name>
<dbReference type="Gene3D" id="1.10.287.1060">
    <property type="entry name" value="ESAT-6-like"/>
    <property type="match status" value="1"/>
</dbReference>
<accession>A0ABW5GRG6</accession>
<keyword evidence="3" id="KW-1185">Reference proteome</keyword>
<reference evidence="3" key="1">
    <citation type="journal article" date="2019" name="Int. J. Syst. Evol. Microbiol.">
        <title>The Global Catalogue of Microorganisms (GCM) 10K type strain sequencing project: providing services to taxonomists for standard genome sequencing and annotation.</title>
        <authorList>
            <consortium name="The Broad Institute Genomics Platform"/>
            <consortium name="The Broad Institute Genome Sequencing Center for Infectious Disease"/>
            <person name="Wu L."/>
            <person name="Ma J."/>
        </authorList>
    </citation>
    <scope>NUCLEOTIDE SEQUENCE [LARGE SCALE GENOMIC DNA]</scope>
    <source>
        <strain evidence="3">CGMCC 4.7643</strain>
    </source>
</reference>